<dbReference type="SMART" id="SM00382">
    <property type="entry name" value="AAA"/>
    <property type="match status" value="1"/>
</dbReference>
<gene>
    <name evidence="10" type="ORF">STCU_07842</name>
</gene>
<feature type="transmembrane region" description="Helical" evidence="8">
    <location>
        <begin position="572"/>
        <end position="592"/>
    </location>
</feature>
<dbReference type="CDD" id="cd03263">
    <property type="entry name" value="ABC_subfamily_A"/>
    <property type="match status" value="1"/>
</dbReference>
<dbReference type="PANTHER" id="PTHR19229">
    <property type="entry name" value="ATP-BINDING CASSETTE TRANSPORTER SUBFAMILY A ABCA"/>
    <property type="match status" value="1"/>
</dbReference>
<evidence type="ECO:0000313" key="11">
    <source>
        <dbReference type="Proteomes" id="UP000015354"/>
    </source>
</evidence>
<dbReference type="GO" id="GO:0005524">
    <property type="term" value="F:ATP binding"/>
    <property type="evidence" value="ECO:0007669"/>
    <property type="project" value="UniProtKB-KW"/>
</dbReference>
<dbReference type="PROSITE" id="PS50893">
    <property type="entry name" value="ABC_TRANSPORTER_2"/>
    <property type="match status" value="1"/>
</dbReference>
<feature type="transmembrane region" description="Helical" evidence="8">
    <location>
        <begin position="1281"/>
        <end position="1298"/>
    </location>
</feature>
<sequence length="1299" mass="143829">MEEISDMHRVSGCRVPMPADTLVPQGADAQSPQRRLSSPATTHATADGAPLPMRREADGALGRGETAARGQSADLRTTTGPRHASAAPPEGERAVTKEAPAAKTTSVSGDSSGASCGDPYDVFERQRRTEEKWAADYRSFAYDEGDRGGCCMQLGHTMLRVLRLMRKDLFSTCCEFLVPVIFVVGTVILWLIFGKDNGATASYLDEPNVEYISRQLDALQSTMCANGTTIAGLPDCSLTPLELYCPSGRGIPHGLCYGATMKGYTLDLVTLFEETTFGIPTLDQLIPMYWCNMDRAYDTLIDTYPTYRTLVGGSIIFTPDSAETQNLVAYFRKQSTLFDHIYYGTMSADEATKLVKDSPADDAPFWAILHVNSLTAENLDVKIQLNSSSIPATRSMTTDYYIGGLETGSDELYAPSGFLTLQTMVYNYYAENVLKEPSLVTNFTYTPMPVKAYDAYSFLMYGAQLAPFITVLGYLYPVSQMAKRIVLEKELRIREAMLIMGLSEVIMYLAWTLIYMIAYTVTSLIMAILMRATYLKNTDFGYIFFILLFFSFSTIALSYAIAAVFSKSRLAAILSPIIYFVMAVPLFAMQSAPPSAQTGAMVLSPSAYAVGMSLLFRHELEGGAHAKELRFVNDDPNLLLVFVFLFFDIIIYLLLTVYFDLVIPKDWGTSRNPLFFIVDPIKYCFCRRRGDDEDCLEDGRAADGVFEPIDDADAAPVRIRGLRKKFKRGGQSFVAVNNLYWSLKEGDISVLLGHNGAGKSTTINLMTGMLAADRGDCVIYGESIVRNKRAARQNIGLCPQHNILWPALTVRQHLEYYAAIKGLRKREREAAVRMLLEGVDMVDKEDYPAKALSGGQKRKLSVGVAFVGRSRLIFLDEPTAGMDVGARRHTWGLLKKLSSRHTILLTTHFMDEADLLGNTMAIMSKGRMQCSGTNMFLKSKLGIGFVLTMSVVAHVDRRPIADVVTRFVPQAESLGSGAGEVAYRLPLSAKSTFPQLLTTIEDSERALGINAYSLSATTLEEIFLQIAEAEAEADTEHDAATAAEGASVVWNVDIVESAAARRWMQLRAMMIKRFWNAVRDARTIFFQLICPVACVLLAMLLTLVKIDSHPDIVLTSAAYGVKVEEPMSGCGTYFNTDEPFSTNVQNVLWDDIGTLSEFDERLLATYDGHARNRYSGIVCNTTSVSVFFNSTARHEAPLTTASYFKRRVDFVVPSPPSVTITIGTLPQTKWEDTVVSSIYALMIGCIIMIPFTFIPSTYTGWIVKERECKARHLQNVSGLSFYVYWASNLIFDFACYLVS</sequence>
<feature type="transmembrane region" description="Helical" evidence="8">
    <location>
        <begin position="542"/>
        <end position="565"/>
    </location>
</feature>
<feature type="region of interest" description="Disordered" evidence="7">
    <location>
        <begin position="1"/>
        <end position="120"/>
    </location>
</feature>
<keyword evidence="2 8" id="KW-0812">Transmembrane</keyword>
<protein>
    <submittedName>
        <fullName evidence="10">ABC transporter</fullName>
    </submittedName>
</protein>
<evidence type="ECO:0000256" key="2">
    <source>
        <dbReference type="ARBA" id="ARBA00022692"/>
    </source>
</evidence>
<feature type="transmembrane region" description="Helical" evidence="8">
    <location>
        <begin position="169"/>
        <end position="193"/>
    </location>
</feature>
<dbReference type="InterPro" id="IPR017871">
    <property type="entry name" value="ABC_transporter-like_CS"/>
</dbReference>
<dbReference type="GO" id="GO:0140359">
    <property type="term" value="F:ABC-type transporter activity"/>
    <property type="evidence" value="ECO:0007669"/>
    <property type="project" value="InterPro"/>
</dbReference>
<feature type="compositionally biased region" description="Polar residues" evidence="7">
    <location>
        <begin position="28"/>
        <end position="44"/>
    </location>
</feature>
<evidence type="ECO:0000259" key="9">
    <source>
        <dbReference type="PROSITE" id="PS50893"/>
    </source>
</evidence>
<feature type="transmembrane region" description="Helical" evidence="8">
    <location>
        <begin position="598"/>
        <end position="616"/>
    </location>
</feature>
<accession>S9VIZ0</accession>
<dbReference type="GO" id="GO:0005319">
    <property type="term" value="F:lipid transporter activity"/>
    <property type="evidence" value="ECO:0007669"/>
    <property type="project" value="TreeGrafter"/>
</dbReference>
<feature type="transmembrane region" description="Helical" evidence="8">
    <location>
        <begin position="455"/>
        <end position="476"/>
    </location>
</feature>
<dbReference type="PANTHER" id="PTHR19229:SF250">
    <property type="entry name" value="ABC TRANSPORTER DOMAIN-CONTAINING PROTEIN-RELATED"/>
    <property type="match status" value="1"/>
</dbReference>
<comment type="subcellular location">
    <subcellularLocation>
        <location evidence="1">Membrane</location>
        <topology evidence="1">Multi-pass membrane protein</topology>
    </subcellularLocation>
</comment>
<evidence type="ECO:0000256" key="1">
    <source>
        <dbReference type="ARBA" id="ARBA00004141"/>
    </source>
</evidence>
<dbReference type="Gene3D" id="3.40.50.300">
    <property type="entry name" value="P-loop containing nucleotide triphosphate hydrolases"/>
    <property type="match status" value="1"/>
</dbReference>
<dbReference type="PROSITE" id="PS00211">
    <property type="entry name" value="ABC_TRANSPORTER_1"/>
    <property type="match status" value="1"/>
</dbReference>
<evidence type="ECO:0000256" key="4">
    <source>
        <dbReference type="ARBA" id="ARBA00022840"/>
    </source>
</evidence>
<evidence type="ECO:0000313" key="10">
    <source>
        <dbReference type="EMBL" id="EPY23155.1"/>
    </source>
</evidence>
<evidence type="ECO:0000256" key="7">
    <source>
        <dbReference type="SAM" id="MobiDB-lite"/>
    </source>
</evidence>
<dbReference type="InterPro" id="IPR026082">
    <property type="entry name" value="ABCA"/>
</dbReference>
<dbReference type="SUPFAM" id="SSF52540">
    <property type="entry name" value="P-loop containing nucleoside triphosphate hydrolases"/>
    <property type="match status" value="1"/>
</dbReference>
<comment type="caution">
    <text evidence="10">The sequence shown here is derived from an EMBL/GenBank/DDBJ whole genome shotgun (WGS) entry which is preliminary data.</text>
</comment>
<feature type="transmembrane region" description="Helical" evidence="8">
    <location>
        <begin position="497"/>
        <end position="530"/>
    </location>
</feature>
<dbReference type="EMBL" id="ATMH01007842">
    <property type="protein sequence ID" value="EPY23155.1"/>
    <property type="molecule type" value="Genomic_DNA"/>
</dbReference>
<evidence type="ECO:0000256" key="8">
    <source>
        <dbReference type="SAM" id="Phobius"/>
    </source>
</evidence>
<keyword evidence="5 8" id="KW-1133">Transmembrane helix</keyword>
<dbReference type="InterPro" id="IPR003439">
    <property type="entry name" value="ABC_transporter-like_ATP-bd"/>
</dbReference>
<feature type="compositionally biased region" description="Polar residues" evidence="7">
    <location>
        <begin position="103"/>
        <end position="114"/>
    </location>
</feature>
<dbReference type="Pfam" id="PF00005">
    <property type="entry name" value="ABC_tran"/>
    <property type="match status" value="1"/>
</dbReference>
<dbReference type="OrthoDB" id="6512918at2759"/>
<keyword evidence="11" id="KW-1185">Reference proteome</keyword>
<proteinExistence type="predicted"/>
<feature type="non-terminal residue" evidence="10">
    <location>
        <position position="1299"/>
    </location>
</feature>
<evidence type="ECO:0000256" key="3">
    <source>
        <dbReference type="ARBA" id="ARBA00022741"/>
    </source>
</evidence>
<name>S9VIZ0_9TRYP</name>
<dbReference type="InterPro" id="IPR013525">
    <property type="entry name" value="ABC2_TM"/>
</dbReference>
<feature type="transmembrane region" description="Helical" evidence="8">
    <location>
        <begin position="1084"/>
        <end position="1104"/>
    </location>
</feature>
<dbReference type="Proteomes" id="UP000015354">
    <property type="component" value="Unassembled WGS sequence"/>
</dbReference>
<dbReference type="InterPro" id="IPR003593">
    <property type="entry name" value="AAA+_ATPase"/>
</dbReference>
<evidence type="ECO:0000256" key="5">
    <source>
        <dbReference type="ARBA" id="ARBA00022989"/>
    </source>
</evidence>
<feature type="domain" description="ABC transporter" evidence="9">
    <location>
        <begin position="717"/>
        <end position="950"/>
    </location>
</feature>
<dbReference type="FunFam" id="3.40.50.300:FF:000933">
    <property type="entry name" value="ABC transporter A family member 7"/>
    <property type="match status" value="1"/>
</dbReference>
<dbReference type="GO" id="GO:0016020">
    <property type="term" value="C:membrane"/>
    <property type="evidence" value="ECO:0007669"/>
    <property type="project" value="UniProtKB-SubCell"/>
</dbReference>
<keyword evidence="4" id="KW-0067">ATP-binding</keyword>
<keyword evidence="3" id="KW-0547">Nucleotide-binding</keyword>
<organism evidence="10 11">
    <name type="scientific">Strigomonas culicis</name>
    <dbReference type="NCBI Taxonomy" id="28005"/>
    <lineage>
        <taxon>Eukaryota</taxon>
        <taxon>Discoba</taxon>
        <taxon>Euglenozoa</taxon>
        <taxon>Kinetoplastea</taxon>
        <taxon>Metakinetoplastina</taxon>
        <taxon>Trypanosomatida</taxon>
        <taxon>Trypanosomatidae</taxon>
        <taxon>Strigomonadinae</taxon>
        <taxon>Strigomonas</taxon>
    </lineage>
</organism>
<dbReference type="GO" id="GO:0016887">
    <property type="term" value="F:ATP hydrolysis activity"/>
    <property type="evidence" value="ECO:0007669"/>
    <property type="project" value="InterPro"/>
</dbReference>
<dbReference type="InterPro" id="IPR027417">
    <property type="entry name" value="P-loop_NTPase"/>
</dbReference>
<feature type="transmembrane region" description="Helical" evidence="8">
    <location>
        <begin position="637"/>
        <end position="659"/>
    </location>
</feature>
<evidence type="ECO:0000256" key="6">
    <source>
        <dbReference type="ARBA" id="ARBA00023136"/>
    </source>
</evidence>
<feature type="transmembrane region" description="Helical" evidence="8">
    <location>
        <begin position="1238"/>
        <end position="1261"/>
    </location>
</feature>
<keyword evidence="6 8" id="KW-0472">Membrane</keyword>
<dbReference type="Pfam" id="PF12698">
    <property type="entry name" value="ABC2_membrane_3"/>
    <property type="match status" value="2"/>
</dbReference>
<reference evidence="10 11" key="1">
    <citation type="journal article" date="2013" name="PLoS ONE">
        <title>Predicting the Proteins of Angomonas deanei, Strigomonas culicis and Their Respective Endosymbionts Reveals New Aspects of the Trypanosomatidae Family.</title>
        <authorList>
            <person name="Motta M.C."/>
            <person name="Martins A.C."/>
            <person name="de Souza S.S."/>
            <person name="Catta-Preta C.M."/>
            <person name="Silva R."/>
            <person name="Klein C.C."/>
            <person name="de Almeida L.G."/>
            <person name="de Lima Cunha O."/>
            <person name="Ciapina L.P."/>
            <person name="Brocchi M."/>
            <person name="Colabardini A.C."/>
            <person name="de Araujo Lima B."/>
            <person name="Machado C.R."/>
            <person name="de Almeida Soares C.M."/>
            <person name="Probst C.M."/>
            <person name="de Menezes C.B."/>
            <person name="Thompson C.E."/>
            <person name="Bartholomeu D.C."/>
            <person name="Gradia D.F."/>
            <person name="Pavoni D.P."/>
            <person name="Grisard E.C."/>
            <person name="Fantinatti-Garboggini F."/>
            <person name="Marchini F.K."/>
            <person name="Rodrigues-Luiz G.F."/>
            <person name="Wagner G."/>
            <person name="Goldman G.H."/>
            <person name="Fietto J.L."/>
            <person name="Elias M.C."/>
            <person name="Goldman M.H."/>
            <person name="Sagot M.F."/>
            <person name="Pereira M."/>
            <person name="Stoco P.H."/>
            <person name="de Mendonca-Neto R.P."/>
            <person name="Teixeira S.M."/>
            <person name="Maciel T.E."/>
            <person name="de Oliveira Mendes T.A."/>
            <person name="Urmenyi T.P."/>
            <person name="de Souza W."/>
            <person name="Schenkman S."/>
            <person name="de Vasconcelos A.T."/>
        </authorList>
    </citation>
    <scope>NUCLEOTIDE SEQUENCE [LARGE SCALE GENOMIC DNA]</scope>
</reference>